<dbReference type="KEGG" id="llu:AKJ09_08995"/>
<name>A0A0K1Q9J6_9BACT</name>
<proteinExistence type="predicted"/>
<keyword evidence="2" id="KW-1185">Reference proteome</keyword>
<accession>A0A0K1Q9J6</accession>
<dbReference type="EMBL" id="CP012333">
    <property type="protein sequence ID" value="AKV02332.1"/>
    <property type="molecule type" value="Genomic_DNA"/>
</dbReference>
<reference evidence="1 2" key="1">
    <citation type="submission" date="2015-08" db="EMBL/GenBank/DDBJ databases">
        <authorList>
            <person name="Babu N.S."/>
            <person name="Beckwith C.J."/>
            <person name="Beseler K.G."/>
            <person name="Brison A."/>
            <person name="Carone J.V."/>
            <person name="Caskin T.P."/>
            <person name="Diamond M."/>
            <person name="Durham M.E."/>
            <person name="Foxe J.M."/>
            <person name="Go M."/>
            <person name="Henderson B.A."/>
            <person name="Jones I.B."/>
            <person name="McGettigan J.A."/>
            <person name="Micheletti S.J."/>
            <person name="Nasrallah M.E."/>
            <person name="Ortiz D."/>
            <person name="Piller C.R."/>
            <person name="Privatt S.R."/>
            <person name="Schneider S.L."/>
            <person name="Sharp S."/>
            <person name="Smith T.C."/>
            <person name="Stanton J.D."/>
            <person name="Ullery H.E."/>
            <person name="Wilson R.J."/>
            <person name="Serrano M.G."/>
            <person name="Buck G."/>
            <person name="Lee V."/>
            <person name="Wang Y."/>
            <person name="Carvalho R."/>
            <person name="Voegtly L."/>
            <person name="Shi R."/>
            <person name="Duckworth R."/>
            <person name="Johnson A."/>
            <person name="Loviza R."/>
            <person name="Walstead R."/>
            <person name="Shah Z."/>
            <person name="Kiflezghi M."/>
            <person name="Wade K."/>
            <person name="Ball S.L."/>
            <person name="Bradley K.W."/>
            <person name="Asai D.J."/>
            <person name="Bowman C.A."/>
            <person name="Russell D.A."/>
            <person name="Pope W.H."/>
            <person name="Jacobs-Sera D."/>
            <person name="Hendrix R.W."/>
            <person name="Hatfull G.F."/>
        </authorList>
    </citation>
    <scope>NUCLEOTIDE SEQUENCE [LARGE SCALE GENOMIC DNA]</scope>
    <source>
        <strain evidence="1 2">DSM 27648</strain>
    </source>
</reference>
<organism evidence="1 2">
    <name type="scientific">Labilithrix luteola</name>
    <dbReference type="NCBI Taxonomy" id="1391654"/>
    <lineage>
        <taxon>Bacteria</taxon>
        <taxon>Pseudomonadati</taxon>
        <taxon>Myxococcota</taxon>
        <taxon>Polyangia</taxon>
        <taxon>Polyangiales</taxon>
        <taxon>Labilitrichaceae</taxon>
        <taxon>Labilithrix</taxon>
    </lineage>
</organism>
<protein>
    <submittedName>
        <fullName evidence="1">Uncharacterized protein</fullName>
    </submittedName>
</protein>
<evidence type="ECO:0000313" key="2">
    <source>
        <dbReference type="Proteomes" id="UP000064967"/>
    </source>
</evidence>
<dbReference type="AlphaFoldDB" id="A0A0K1Q9J6"/>
<dbReference type="STRING" id="1391654.AKJ09_08995"/>
<evidence type="ECO:0000313" key="1">
    <source>
        <dbReference type="EMBL" id="AKV02332.1"/>
    </source>
</evidence>
<sequence length="315" mass="33433">MPYEALADRTAWLKAQLEAQIAATNAILTPLASLAALAAIPSPTNRTVRFVDSFGFFIFDSTKSAGDADDPFSVAASDGTSGLWLHELFATFNAAGGIPRMTIAKDLIVMNPGYPVFQTYRSSVKCLSLHDYRITELNQTRSRSASFVPSYASSSLFGGGPAPSTGDASFADGVFTFKNAPGAPFTQGISINLDPYVHNGALLSSVKAQVQGAAAHAGLPTSQVSVGVFRKAKFTAGLTSLVSTGDFVTDAQATTAAYQTAHALTLTPNQNNTIDKSNYSYSIQIWNEWGTNSLLGLQVLGLELTHSNIQDMRFP</sequence>
<dbReference type="Proteomes" id="UP000064967">
    <property type="component" value="Chromosome"/>
</dbReference>
<gene>
    <name evidence="1" type="ORF">AKJ09_08995</name>
</gene>